<feature type="transmembrane region" description="Helical" evidence="1">
    <location>
        <begin position="112"/>
        <end position="134"/>
    </location>
</feature>
<dbReference type="InterPro" id="IPR040201">
    <property type="entry name" value="Mrg3-like"/>
</dbReference>
<dbReference type="PANTHER" id="PTHR28142:SF1">
    <property type="entry name" value="MITOCHONDRIAL INNER MEMBRANE I-AAA PROTEASE SUPERCOMPLEX SUBUNIT MGR3-RELATED"/>
    <property type="match status" value="1"/>
</dbReference>
<dbReference type="Gene3D" id="1.25.40.10">
    <property type="entry name" value="Tetratricopeptide repeat domain"/>
    <property type="match status" value="1"/>
</dbReference>
<dbReference type="SUPFAM" id="SSF48452">
    <property type="entry name" value="TPR-like"/>
    <property type="match status" value="1"/>
</dbReference>
<name>A0ABR2V4U8_9PEZI</name>
<dbReference type="Proteomes" id="UP001408356">
    <property type="component" value="Unassembled WGS sequence"/>
</dbReference>
<keyword evidence="1" id="KW-1133">Transmembrane helix</keyword>
<evidence type="ECO:0000313" key="3">
    <source>
        <dbReference type="Proteomes" id="UP001408356"/>
    </source>
</evidence>
<accession>A0ABR2V4U8</accession>
<dbReference type="InterPro" id="IPR011990">
    <property type="entry name" value="TPR-like_helical_dom_sf"/>
</dbReference>
<protein>
    <submittedName>
        <fullName evidence="2">TPR domain-containing protein</fullName>
    </submittedName>
</protein>
<dbReference type="EMBL" id="JARVKF010000179">
    <property type="protein sequence ID" value="KAK9421541.1"/>
    <property type="molecule type" value="Genomic_DNA"/>
</dbReference>
<evidence type="ECO:0000256" key="1">
    <source>
        <dbReference type="SAM" id="Phobius"/>
    </source>
</evidence>
<sequence>MSSVRICAIRPLNGILRSNLERPGLAQARLFRQSNQSTPNLCRSTEVLVLLRCQQTRHQSSGGKKFPEQQPPSSSSALLLRALRQSLSIRPLIGAFRGQSLQRLYRQSPEELVIALALLAGLSVIIVYVIYTYFNYFQSEQFTKFPPDVAKSMRRALYYSNYSPDPKLALKYYKMALEQCDRNGIDPFSDGVMGIKIQLAAWLEKIGSYKNSIDVLEVLLRDCKTWIAKMEKYAHDGLIDKDGNLIESTNAVAVKTDGKVEGSDADDAVQENLWGKRTRVLGKSVGISVKLGELYADEHVLQGETAGERLVWAVETVLKELQRRQAQGVKLGEGEWMSPEQIGGALEALANHYESKDQHYLAAPLYLQALTLSPSKSCHTAVLMNNLAISLAQQPVTAADSSVPTNQARPTRASLLASARSWALQAHATGSKVTGEERTEECDTACAVALCNLGEIAAMMGDMEEARARFKQSLGLSRRIGFEAGVTQAEDGLAATSLKISPKSP</sequence>
<dbReference type="InterPro" id="IPR019734">
    <property type="entry name" value="TPR_rpt"/>
</dbReference>
<keyword evidence="3" id="KW-1185">Reference proteome</keyword>
<reference evidence="2 3" key="1">
    <citation type="journal article" date="2024" name="J. Plant Pathol.">
        <title>Sequence and assembly of the genome of Seiridium unicorne, isolate CBS 538.82, causal agent of cypress canker disease.</title>
        <authorList>
            <person name="Scali E."/>
            <person name="Rocca G.D."/>
            <person name="Danti R."/>
            <person name="Garbelotto M."/>
            <person name="Barberini S."/>
            <person name="Baroncelli R."/>
            <person name="Emiliani G."/>
        </authorList>
    </citation>
    <scope>NUCLEOTIDE SEQUENCE [LARGE SCALE GENOMIC DNA]</scope>
    <source>
        <strain evidence="2 3">BM-138-508</strain>
    </source>
</reference>
<keyword evidence="1" id="KW-0472">Membrane</keyword>
<dbReference type="PANTHER" id="PTHR28142">
    <property type="entry name" value="MITOCHONDRIAL INNER MEMBRANE I-AAA PROTEASE SUPERCOMPLEX SUBUNIT MGR3-RELATED"/>
    <property type="match status" value="1"/>
</dbReference>
<dbReference type="SMART" id="SM00028">
    <property type="entry name" value="TPR"/>
    <property type="match status" value="2"/>
</dbReference>
<gene>
    <name evidence="2" type="ORF">SUNI508_05776</name>
</gene>
<keyword evidence="1" id="KW-0812">Transmembrane</keyword>
<organism evidence="2 3">
    <name type="scientific">Seiridium unicorne</name>
    <dbReference type="NCBI Taxonomy" id="138068"/>
    <lineage>
        <taxon>Eukaryota</taxon>
        <taxon>Fungi</taxon>
        <taxon>Dikarya</taxon>
        <taxon>Ascomycota</taxon>
        <taxon>Pezizomycotina</taxon>
        <taxon>Sordariomycetes</taxon>
        <taxon>Xylariomycetidae</taxon>
        <taxon>Amphisphaeriales</taxon>
        <taxon>Sporocadaceae</taxon>
        <taxon>Seiridium</taxon>
    </lineage>
</organism>
<dbReference type="CDD" id="cd24145">
    <property type="entry name" value="Mgr3-like"/>
    <property type="match status" value="1"/>
</dbReference>
<evidence type="ECO:0000313" key="2">
    <source>
        <dbReference type="EMBL" id="KAK9421541.1"/>
    </source>
</evidence>
<proteinExistence type="predicted"/>
<comment type="caution">
    <text evidence="2">The sequence shown here is derived from an EMBL/GenBank/DDBJ whole genome shotgun (WGS) entry which is preliminary data.</text>
</comment>